<evidence type="ECO:0000256" key="7">
    <source>
        <dbReference type="PIRSR" id="PIRSR602401-1"/>
    </source>
</evidence>
<dbReference type="InterPro" id="IPR050651">
    <property type="entry name" value="Plant_Cytochrome_P450_Monoox"/>
</dbReference>
<comment type="cofactor">
    <cofactor evidence="7">
        <name>heme</name>
        <dbReference type="ChEBI" id="CHEBI:30413"/>
    </cofactor>
</comment>
<dbReference type="InterPro" id="IPR002401">
    <property type="entry name" value="Cyt_P450_E_grp-I"/>
</dbReference>
<keyword evidence="5 7" id="KW-0408">Iron</keyword>
<dbReference type="PANTHER" id="PTHR47947">
    <property type="entry name" value="CYTOCHROME P450 82C3-RELATED"/>
    <property type="match status" value="1"/>
</dbReference>
<dbReference type="InterPro" id="IPR036396">
    <property type="entry name" value="Cyt_P450_sf"/>
</dbReference>
<dbReference type="GO" id="GO:0020037">
    <property type="term" value="F:heme binding"/>
    <property type="evidence" value="ECO:0007669"/>
    <property type="project" value="InterPro"/>
</dbReference>
<keyword evidence="10" id="KW-1185">Reference proteome</keyword>
<sequence length="426" mass="48895">MANNWPPSPPKQISTNSLFSRYLGAAKTLVINNWKSAKECYITNDIVVSYRPNLVALEHMTYNHAMFGFAPYGPYWREMRKLVTLNFLSNHRLDLLTHLRVSEVETSIKELFNLWSNKKDRNGYLLVETKKWFHEVAFNVALRMFVGKRYFGENVIIEEEEAKRCLKALRDYMRLISVLTVGDVVPLLRWFDFGGNEKIMKENFKKLDVVVSEWLDEHKNKRVDDKSKGDQDFMDVMLSTIDGTNLHGFDSDSVIKATTLALILGATDTTSVTHIWALCLLLNNPHTLEKEFANSGKIATIGGYLVRKGTRLFTNLWKIQTDPSVWSDPLEFKPERFLTTHKDVDVKGHHFEFLPFGSGRRICPGLSFGLQTTFLTLANFIHSFEISKTLSDPIDMIAVVETSNIKVTPLEVLIKSRLSPNYYENV</sequence>
<evidence type="ECO:0000256" key="2">
    <source>
        <dbReference type="ARBA" id="ARBA00022617"/>
    </source>
</evidence>
<accession>A0A9D5BI64</accession>
<dbReference type="GO" id="GO:0016705">
    <property type="term" value="F:oxidoreductase activity, acting on paired donors, with incorporation or reduction of molecular oxygen"/>
    <property type="evidence" value="ECO:0007669"/>
    <property type="project" value="InterPro"/>
</dbReference>
<evidence type="ECO:0000256" key="1">
    <source>
        <dbReference type="ARBA" id="ARBA00010617"/>
    </source>
</evidence>
<evidence type="ECO:0000313" key="9">
    <source>
        <dbReference type="EMBL" id="KAI5444113.1"/>
    </source>
</evidence>
<dbReference type="Gene3D" id="1.10.630.10">
    <property type="entry name" value="Cytochrome P450"/>
    <property type="match status" value="2"/>
</dbReference>
<dbReference type="Pfam" id="PF00067">
    <property type="entry name" value="p450"/>
    <property type="match status" value="2"/>
</dbReference>
<dbReference type="GO" id="GO:0004497">
    <property type="term" value="F:monooxygenase activity"/>
    <property type="evidence" value="ECO:0007669"/>
    <property type="project" value="UniProtKB-KW"/>
</dbReference>
<dbReference type="FunFam" id="1.10.630.10:FF:000026">
    <property type="entry name" value="Cytochrome P450 82C4"/>
    <property type="match status" value="1"/>
</dbReference>
<dbReference type="PROSITE" id="PS00086">
    <property type="entry name" value="CYTOCHROME_P450"/>
    <property type="match status" value="1"/>
</dbReference>
<comment type="similarity">
    <text evidence="1 8">Belongs to the cytochrome P450 family.</text>
</comment>
<dbReference type="InterPro" id="IPR017972">
    <property type="entry name" value="Cyt_P450_CS"/>
</dbReference>
<dbReference type="EMBL" id="JAMSHJ010000001">
    <property type="protein sequence ID" value="KAI5444113.1"/>
    <property type="molecule type" value="Genomic_DNA"/>
</dbReference>
<dbReference type="PRINTS" id="PR00463">
    <property type="entry name" value="EP450I"/>
</dbReference>
<evidence type="ECO:0000256" key="4">
    <source>
        <dbReference type="ARBA" id="ARBA00023002"/>
    </source>
</evidence>
<organism evidence="9 10">
    <name type="scientific">Pisum sativum</name>
    <name type="common">Garden pea</name>
    <name type="synonym">Lathyrus oleraceus</name>
    <dbReference type="NCBI Taxonomy" id="3888"/>
    <lineage>
        <taxon>Eukaryota</taxon>
        <taxon>Viridiplantae</taxon>
        <taxon>Streptophyta</taxon>
        <taxon>Embryophyta</taxon>
        <taxon>Tracheophyta</taxon>
        <taxon>Spermatophyta</taxon>
        <taxon>Magnoliopsida</taxon>
        <taxon>eudicotyledons</taxon>
        <taxon>Gunneridae</taxon>
        <taxon>Pentapetalae</taxon>
        <taxon>rosids</taxon>
        <taxon>fabids</taxon>
        <taxon>Fabales</taxon>
        <taxon>Fabaceae</taxon>
        <taxon>Papilionoideae</taxon>
        <taxon>50 kb inversion clade</taxon>
        <taxon>NPAAA clade</taxon>
        <taxon>Hologalegina</taxon>
        <taxon>IRL clade</taxon>
        <taxon>Fabeae</taxon>
        <taxon>Lathyrus</taxon>
    </lineage>
</organism>
<feature type="binding site" description="axial binding residue" evidence="7">
    <location>
        <position position="363"/>
    </location>
    <ligand>
        <name>heme</name>
        <dbReference type="ChEBI" id="CHEBI:30413"/>
    </ligand>
    <ligandPart>
        <name>Fe</name>
        <dbReference type="ChEBI" id="CHEBI:18248"/>
    </ligandPart>
</feature>
<evidence type="ECO:0000256" key="8">
    <source>
        <dbReference type="RuleBase" id="RU000461"/>
    </source>
</evidence>
<dbReference type="Gramene" id="Psat01G0264900-T1">
    <property type="protein sequence ID" value="KAI5444113.1"/>
    <property type="gene ID" value="KIW84_012649"/>
</dbReference>
<keyword evidence="3 7" id="KW-0479">Metal-binding</keyword>
<keyword evidence="2 7" id="KW-0349">Heme</keyword>
<gene>
    <name evidence="9" type="ORF">KIW84_012649</name>
</gene>
<dbReference type="PANTHER" id="PTHR47947:SF49">
    <property type="entry name" value="CYTOCHROME P450 FAMILY PROTEIN"/>
    <property type="match status" value="1"/>
</dbReference>
<dbReference type="AlphaFoldDB" id="A0A9D5BI64"/>
<protein>
    <recommendedName>
        <fullName evidence="11">Cytochrome P450</fullName>
    </recommendedName>
</protein>
<dbReference type="Proteomes" id="UP001058974">
    <property type="component" value="Chromosome 1"/>
</dbReference>
<name>A0A9D5BI64_PEA</name>
<dbReference type="GO" id="GO:0005506">
    <property type="term" value="F:iron ion binding"/>
    <property type="evidence" value="ECO:0007669"/>
    <property type="project" value="InterPro"/>
</dbReference>
<comment type="caution">
    <text evidence="9">The sequence shown here is derived from an EMBL/GenBank/DDBJ whole genome shotgun (WGS) entry which is preliminary data.</text>
</comment>
<proteinExistence type="inferred from homology"/>
<evidence type="ECO:0008006" key="11">
    <source>
        <dbReference type="Google" id="ProtNLM"/>
    </source>
</evidence>
<keyword evidence="6 8" id="KW-0503">Monooxygenase</keyword>
<evidence type="ECO:0000256" key="3">
    <source>
        <dbReference type="ARBA" id="ARBA00022723"/>
    </source>
</evidence>
<evidence type="ECO:0000256" key="6">
    <source>
        <dbReference type="ARBA" id="ARBA00023033"/>
    </source>
</evidence>
<evidence type="ECO:0000313" key="10">
    <source>
        <dbReference type="Proteomes" id="UP001058974"/>
    </source>
</evidence>
<evidence type="ECO:0000256" key="5">
    <source>
        <dbReference type="ARBA" id="ARBA00023004"/>
    </source>
</evidence>
<dbReference type="InterPro" id="IPR001128">
    <property type="entry name" value="Cyt_P450"/>
</dbReference>
<reference evidence="9 10" key="1">
    <citation type="journal article" date="2022" name="Nat. Genet.">
        <title>Improved pea reference genome and pan-genome highlight genomic features and evolutionary characteristics.</title>
        <authorList>
            <person name="Yang T."/>
            <person name="Liu R."/>
            <person name="Luo Y."/>
            <person name="Hu S."/>
            <person name="Wang D."/>
            <person name="Wang C."/>
            <person name="Pandey M.K."/>
            <person name="Ge S."/>
            <person name="Xu Q."/>
            <person name="Li N."/>
            <person name="Li G."/>
            <person name="Huang Y."/>
            <person name="Saxena R.K."/>
            <person name="Ji Y."/>
            <person name="Li M."/>
            <person name="Yan X."/>
            <person name="He Y."/>
            <person name="Liu Y."/>
            <person name="Wang X."/>
            <person name="Xiang C."/>
            <person name="Varshney R.K."/>
            <person name="Ding H."/>
            <person name="Gao S."/>
            <person name="Zong X."/>
        </authorList>
    </citation>
    <scope>NUCLEOTIDE SEQUENCE [LARGE SCALE GENOMIC DNA]</scope>
    <source>
        <strain evidence="9 10">cv. Zhongwan 6</strain>
    </source>
</reference>
<keyword evidence="4 8" id="KW-0560">Oxidoreductase</keyword>
<dbReference type="SUPFAM" id="SSF48264">
    <property type="entry name" value="Cytochrome P450"/>
    <property type="match status" value="1"/>
</dbReference>